<proteinExistence type="predicted"/>
<reference evidence="1 2" key="1">
    <citation type="submission" date="2021-06" db="EMBL/GenBank/DDBJ databases">
        <title>Caerostris extrusa draft genome.</title>
        <authorList>
            <person name="Kono N."/>
            <person name="Arakawa K."/>
        </authorList>
    </citation>
    <scope>NUCLEOTIDE SEQUENCE [LARGE SCALE GENOMIC DNA]</scope>
</reference>
<evidence type="ECO:0000313" key="2">
    <source>
        <dbReference type="Proteomes" id="UP001054945"/>
    </source>
</evidence>
<comment type="caution">
    <text evidence="1">The sequence shown here is derived from an EMBL/GenBank/DDBJ whole genome shotgun (WGS) entry which is preliminary data.</text>
</comment>
<dbReference type="Proteomes" id="UP001054945">
    <property type="component" value="Unassembled WGS sequence"/>
</dbReference>
<sequence>MSADTKRSCFFPSQSRRGGEWQEEAFDLVLGNQSHSAAHLALLRPTAFLFKSYYCLASREKSTIEMSMPPKGNFFPLDDVWDRTITLTRQKNTVAPSNIFSIPSISSHSPYIYLVQIFNRS</sequence>
<evidence type="ECO:0000313" key="1">
    <source>
        <dbReference type="EMBL" id="GIZ02753.1"/>
    </source>
</evidence>
<accession>A0AAV4Y6W6</accession>
<dbReference type="EMBL" id="BPLR01001498">
    <property type="protein sequence ID" value="GIZ02753.1"/>
    <property type="molecule type" value="Genomic_DNA"/>
</dbReference>
<name>A0AAV4Y6W6_CAEEX</name>
<protein>
    <submittedName>
        <fullName evidence="1">Uncharacterized protein</fullName>
    </submittedName>
</protein>
<keyword evidence="2" id="KW-1185">Reference proteome</keyword>
<organism evidence="1 2">
    <name type="scientific">Caerostris extrusa</name>
    <name type="common">Bark spider</name>
    <name type="synonym">Caerostris bankana</name>
    <dbReference type="NCBI Taxonomy" id="172846"/>
    <lineage>
        <taxon>Eukaryota</taxon>
        <taxon>Metazoa</taxon>
        <taxon>Ecdysozoa</taxon>
        <taxon>Arthropoda</taxon>
        <taxon>Chelicerata</taxon>
        <taxon>Arachnida</taxon>
        <taxon>Araneae</taxon>
        <taxon>Araneomorphae</taxon>
        <taxon>Entelegynae</taxon>
        <taxon>Araneoidea</taxon>
        <taxon>Araneidae</taxon>
        <taxon>Caerostris</taxon>
    </lineage>
</organism>
<dbReference type="AlphaFoldDB" id="A0AAV4Y6W6"/>
<gene>
    <name evidence="1" type="ORF">CEXT_235311</name>
</gene>